<dbReference type="EMBL" id="JH712289">
    <property type="protein sequence ID" value="EFO14980.1"/>
    <property type="molecule type" value="Genomic_DNA"/>
</dbReference>
<feature type="non-terminal residue" evidence="1">
    <location>
        <position position="1"/>
    </location>
</feature>
<name>A0A1S0TJR8_LOALO</name>
<dbReference type="CDD" id="cd00037">
    <property type="entry name" value="CLECT"/>
    <property type="match status" value="1"/>
</dbReference>
<dbReference type="AlphaFoldDB" id="A0A1S0TJR8"/>
<organism evidence="1">
    <name type="scientific">Loa loa</name>
    <name type="common">Eye worm</name>
    <name type="synonym">Filaria loa</name>
    <dbReference type="NCBI Taxonomy" id="7209"/>
    <lineage>
        <taxon>Eukaryota</taxon>
        <taxon>Metazoa</taxon>
        <taxon>Ecdysozoa</taxon>
        <taxon>Nematoda</taxon>
        <taxon>Chromadorea</taxon>
        <taxon>Rhabditida</taxon>
        <taxon>Spirurina</taxon>
        <taxon>Spiruromorpha</taxon>
        <taxon>Filarioidea</taxon>
        <taxon>Onchocercidae</taxon>
        <taxon>Loa</taxon>
    </lineage>
</organism>
<dbReference type="KEGG" id="loa:LOAG_13534"/>
<dbReference type="SUPFAM" id="SSF56436">
    <property type="entry name" value="C-type lectin-like"/>
    <property type="match status" value="1"/>
</dbReference>
<dbReference type="InParanoid" id="A0A1S0TJR8"/>
<dbReference type="GO" id="GO:0030246">
    <property type="term" value="F:carbohydrate binding"/>
    <property type="evidence" value="ECO:0007669"/>
    <property type="project" value="UniProtKB-KW"/>
</dbReference>
<keyword evidence="1" id="KW-0430">Lectin</keyword>
<accession>A0A1S0TJR8</accession>
<dbReference type="GeneID" id="9951006"/>
<gene>
    <name evidence="1" type="ORF">LOAG_13534</name>
</gene>
<protein>
    <submittedName>
        <fullName evidence="1">C-type lectin/C-type lectin-like domain-containing protein</fullName>
    </submittedName>
</protein>
<evidence type="ECO:0000313" key="1">
    <source>
        <dbReference type="EMBL" id="EFO14980.1"/>
    </source>
</evidence>
<reference evidence="1" key="1">
    <citation type="submission" date="2012-04" db="EMBL/GenBank/DDBJ databases">
        <title>The Genome Sequence of Loa loa.</title>
        <authorList>
            <consortium name="The Broad Institute Genome Sequencing Platform"/>
            <consortium name="Broad Institute Genome Sequencing Center for Infectious Disease"/>
            <person name="Nutman T.B."/>
            <person name="Fink D.L."/>
            <person name="Russ C."/>
            <person name="Young S."/>
            <person name="Zeng Q."/>
            <person name="Gargeya S."/>
            <person name="Alvarado L."/>
            <person name="Berlin A."/>
            <person name="Chapman S.B."/>
            <person name="Chen Z."/>
            <person name="Freedman E."/>
            <person name="Gellesch M."/>
            <person name="Goldberg J."/>
            <person name="Griggs A."/>
            <person name="Gujja S."/>
            <person name="Heilman E.R."/>
            <person name="Heiman D."/>
            <person name="Howarth C."/>
            <person name="Mehta T."/>
            <person name="Neiman D."/>
            <person name="Pearson M."/>
            <person name="Roberts A."/>
            <person name="Saif S."/>
            <person name="Shea T."/>
            <person name="Shenoy N."/>
            <person name="Sisk P."/>
            <person name="Stolte C."/>
            <person name="Sykes S."/>
            <person name="White J."/>
            <person name="Yandava C."/>
            <person name="Haas B."/>
            <person name="Henn M.R."/>
            <person name="Nusbaum C."/>
            <person name="Birren B."/>
        </authorList>
    </citation>
    <scope>NUCLEOTIDE SEQUENCE [LARGE SCALE GENOMIC DNA]</scope>
</reference>
<dbReference type="CTD" id="9951006"/>
<dbReference type="InterPro" id="IPR016187">
    <property type="entry name" value="CTDL_fold"/>
</dbReference>
<proteinExistence type="predicted"/>
<sequence length="125" mass="13933">FPWVKRSIISKIVSNLVALCGDNLEGTVHGRFTHFEGSDYCAKVGAHLVTIRDAQEANYVDCEHCTRYCCGVKGLKGFAVNHIGTQEILTKAYLITVKARKRFSYATKMAQQKGLLSFICIKSDE</sequence>
<dbReference type="RefSeq" id="XP_003149088.1">
    <property type="nucleotide sequence ID" value="XM_003149040.1"/>
</dbReference>